<keyword evidence="1" id="KW-1133">Transmembrane helix</keyword>
<dbReference type="AlphaFoldDB" id="A0A6C0ATQ4"/>
<keyword evidence="1" id="KW-0812">Transmembrane</keyword>
<reference evidence="2" key="1">
    <citation type="journal article" date="2020" name="Nature">
        <title>Giant virus diversity and host interactions through global metagenomics.</title>
        <authorList>
            <person name="Schulz F."/>
            <person name="Roux S."/>
            <person name="Paez-Espino D."/>
            <person name="Jungbluth S."/>
            <person name="Walsh D.A."/>
            <person name="Denef V.J."/>
            <person name="McMahon K.D."/>
            <person name="Konstantinidis K.T."/>
            <person name="Eloe-Fadrosh E.A."/>
            <person name="Kyrpides N.C."/>
            <person name="Woyke T."/>
        </authorList>
    </citation>
    <scope>NUCLEOTIDE SEQUENCE</scope>
    <source>
        <strain evidence="2">GVMAG-S-ERX555943-30</strain>
    </source>
</reference>
<organism evidence="2">
    <name type="scientific">viral metagenome</name>
    <dbReference type="NCBI Taxonomy" id="1070528"/>
    <lineage>
        <taxon>unclassified sequences</taxon>
        <taxon>metagenomes</taxon>
        <taxon>organismal metagenomes</taxon>
    </lineage>
</organism>
<proteinExistence type="predicted"/>
<feature type="transmembrane region" description="Helical" evidence="1">
    <location>
        <begin position="6"/>
        <end position="25"/>
    </location>
</feature>
<sequence>MLGKYINIPVFLVSLAIGIFAVYILEPETRKIFIYPSPDNVKKMQYKDKADGCYEYEQTEINCADASGEIKEIPAQY</sequence>
<keyword evidence="1" id="KW-0472">Membrane</keyword>
<dbReference type="EMBL" id="MN738750">
    <property type="protein sequence ID" value="QHS83184.1"/>
    <property type="molecule type" value="Genomic_DNA"/>
</dbReference>
<evidence type="ECO:0000256" key="1">
    <source>
        <dbReference type="SAM" id="Phobius"/>
    </source>
</evidence>
<accession>A0A6C0ATQ4</accession>
<evidence type="ECO:0000313" key="2">
    <source>
        <dbReference type="EMBL" id="QHS83184.1"/>
    </source>
</evidence>
<name>A0A6C0ATQ4_9ZZZZ</name>
<protein>
    <submittedName>
        <fullName evidence="2">Uncharacterized protein</fullName>
    </submittedName>
</protein>